<accession>A0ACC0UTY1</accession>
<evidence type="ECO:0000313" key="2">
    <source>
        <dbReference type="Proteomes" id="UP001163324"/>
    </source>
</evidence>
<dbReference type="Proteomes" id="UP001163324">
    <property type="component" value="Chromosome 7"/>
</dbReference>
<dbReference type="EMBL" id="CM047946">
    <property type="protein sequence ID" value="KAI9897604.1"/>
    <property type="molecule type" value="Genomic_DNA"/>
</dbReference>
<name>A0ACC0UTY1_9HYPO</name>
<gene>
    <name evidence="1" type="ORF">N3K66_007460</name>
</gene>
<sequence length="352" mass="37605">MGAPNPDYELLTEHLGYPPVALLDDIINTVNVLSDRALTSIEKLLLSIPPKNLGFPTPDAAKLEIEQGTHQLETLLTASLDRNFDKFELYCMKNILTVPAKERPFVRLRHYEGLDFDAAETTTTTTTSKEGPARQPSAESITGLRRRLQASQSIGVRLGEEKARNEALLRDLRAAMGVKKLPDGIKDDPDAPTGGSAFGFLRDKAGLESGGSRDPVTTTTQFTLSQLQSLQQLSGSLRALLPQLAEPAGGAGEGDGKGRSSWRSERSNYVESTSRKYLENVEGLELGEQGEVRDGEYQGQGRNLMRGEVEGLERVAAVLGSAAGPAAAEAVAAAADGGEDSTTGGEPMEEGP</sequence>
<keyword evidence="2" id="KW-1185">Reference proteome</keyword>
<organism evidence="1 2">
    <name type="scientific">Trichothecium roseum</name>
    <dbReference type="NCBI Taxonomy" id="47278"/>
    <lineage>
        <taxon>Eukaryota</taxon>
        <taxon>Fungi</taxon>
        <taxon>Dikarya</taxon>
        <taxon>Ascomycota</taxon>
        <taxon>Pezizomycotina</taxon>
        <taxon>Sordariomycetes</taxon>
        <taxon>Hypocreomycetidae</taxon>
        <taxon>Hypocreales</taxon>
        <taxon>Hypocreales incertae sedis</taxon>
        <taxon>Trichothecium</taxon>
    </lineage>
</organism>
<proteinExistence type="predicted"/>
<evidence type="ECO:0000313" key="1">
    <source>
        <dbReference type="EMBL" id="KAI9897604.1"/>
    </source>
</evidence>
<reference evidence="1" key="1">
    <citation type="submission" date="2022-10" db="EMBL/GenBank/DDBJ databases">
        <title>Complete Genome of Trichothecium roseum strain YXFP-22015, a Plant Pathogen Isolated from Citrus.</title>
        <authorList>
            <person name="Wang Y."/>
            <person name="Zhu L."/>
        </authorList>
    </citation>
    <scope>NUCLEOTIDE SEQUENCE</scope>
    <source>
        <strain evidence="1">YXFP-22015</strain>
    </source>
</reference>
<comment type="caution">
    <text evidence="1">The sequence shown here is derived from an EMBL/GenBank/DDBJ whole genome shotgun (WGS) entry which is preliminary data.</text>
</comment>
<protein>
    <submittedName>
        <fullName evidence="1">Uncharacterized protein</fullName>
    </submittedName>
</protein>